<organism evidence="1 2">
    <name type="scientific">Solanum tuberosum</name>
    <name type="common">Potato</name>
    <dbReference type="NCBI Taxonomy" id="4113"/>
    <lineage>
        <taxon>Eukaryota</taxon>
        <taxon>Viridiplantae</taxon>
        <taxon>Streptophyta</taxon>
        <taxon>Embryophyta</taxon>
        <taxon>Tracheophyta</taxon>
        <taxon>Spermatophyta</taxon>
        <taxon>Magnoliopsida</taxon>
        <taxon>eudicotyledons</taxon>
        <taxon>Gunneridae</taxon>
        <taxon>Pentapetalae</taxon>
        <taxon>asterids</taxon>
        <taxon>lamiids</taxon>
        <taxon>Solanales</taxon>
        <taxon>Solanaceae</taxon>
        <taxon>Solanoideae</taxon>
        <taxon>Solaneae</taxon>
        <taxon>Solanum</taxon>
    </lineage>
</organism>
<proteinExistence type="predicted"/>
<name>A0ABQ7W995_SOLTU</name>
<reference evidence="1 2" key="1">
    <citation type="journal article" date="2021" name="bioRxiv">
        <title>Chromosome-scale and haplotype-resolved genome assembly of a tetraploid potato cultivar.</title>
        <authorList>
            <person name="Sun H."/>
            <person name="Jiao W.-B."/>
            <person name="Krause K."/>
            <person name="Campoy J.A."/>
            <person name="Goel M."/>
            <person name="Folz-Donahue K."/>
            <person name="Kukat C."/>
            <person name="Huettel B."/>
            <person name="Schneeberger K."/>
        </authorList>
    </citation>
    <scope>NUCLEOTIDE SEQUENCE [LARGE SCALE GENOMIC DNA]</scope>
    <source>
        <strain evidence="1">SolTubOtavaFocal</strain>
        <tissue evidence="1">Leaves</tissue>
    </source>
</reference>
<evidence type="ECO:0000313" key="1">
    <source>
        <dbReference type="EMBL" id="KAH0777322.1"/>
    </source>
</evidence>
<dbReference type="EMBL" id="JAIVGD010000003">
    <property type="protein sequence ID" value="KAH0777322.1"/>
    <property type="molecule type" value="Genomic_DNA"/>
</dbReference>
<comment type="caution">
    <text evidence="1">The sequence shown here is derived from an EMBL/GenBank/DDBJ whole genome shotgun (WGS) entry which is preliminary data.</text>
</comment>
<evidence type="ECO:0000313" key="2">
    <source>
        <dbReference type="Proteomes" id="UP000826656"/>
    </source>
</evidence>
<gene>
    <name evidence="1" type="ORF">KY290_008733</name>
</gene>
<dbReference type="Proteomes" id="UP000826656">
    <property type="component" value="Unassembled WGS sequence"/>
</dbReference>
<sequence length="119" mass="13514">MLQQQERGTRPTPFPLSELGKFSDCLLFTGERENYWRICQKYLNSLSEVVEIRSKNIEKAKKNLSFLCFRFAAGASSKLGWGWDLLESAVSLFVPRVCVENRCSSARHCPVVAPEKVPS</sequence>
<protein>
    <submittedName>
        <fullName evidence="1">Uncharacterized protein</fullName>
    </submittedName>
</protein>
<keyword evidence="2" id="KW-1185">Reference proteome</keyword>
<accession>A0ABQ7W995</accession>